<evidence type="ECO:0000313" key="1">
    <source>
        <dbReference type="EMBL" id="KIM78675.1"/>
    </source>
</evidence>
<evidence type="ECO:0000313" key="2">
    <source>
        <dbReference type="Proteomes" id="UP000054166"/>
    </source>
</evidence>
<sequence length="165" mass="18232">MGQLSAVKELAISNSTWDDLTPEAEESLFSVFNNIEQLDISIWKFDSPRRVFQIIASYPCLERLSVQACSPRKTLGTLEFQTTDNRVPASLQTLQCSSFNNGDFLNWVLYSQPIPALATIDFGVVQGCDAYLLGKVIKALGPKLNHLRISFVSYIAPGSLVICLA</sequence>
<organism evidence="1 2">
    <name type="scientific">Piloderma croceum (strain F 1598)</name>
    <dbReference type="NCBI Taxonomy" id="765440"/>
    <lineage>
        <taxon>Eukaryota</taxon>
        <taxon>Fungi</taxon>
        <taxon>Dikarya</taxon>
        <taxon>Basidiomycota</taxon>
        <taxon>Agaricomycotina</taxon>
        <taxon>Agaricomycetes</taxon>
        <taxon>Agaricomycetidae</taxon>
        <taxon>Atheliales</taxon>
        <taxon>Atheliaceae</taxon>
        <taxon>Piloderma</taxon>
    </lineage>
</organism>
<evidence type="ECO:0008006" key="3">
    <source>
        <dbReference type="Google" id="ProtNLM"/>
    </source>
</evidence>
<dbReference type="InParanoid" id="A0A0C3F1P7"/>
<reference evidence="2" key="2">
    <citation type="submission" date="2015-01" db="EMBL/GenBank/DDBJ databases">
        <title>Evolutionary Origins and Diversification of the Mycorrhizal Mutualists.</title>
        <authorList>
            <consortium name="DOE Joint Genome Institute"/>
            <consortium name="Mycorrhizal Genomics Consortium"/>
            <person name="Kohler A."/>
            <person name="Kuo A."/>
            <person name="Nagy L.G."/>
            <person name="Floudas D."/>
            <person name="Copeland A."/>
            <person name="Barry K.W."/>
            <person name="Cichocki N."/>
            <person name="Veneault-Fourrey C."/>
            <person name="LaButti K."/>
            <person name="Lindquist E.A."/>
            <person name="Lipzen A."/>
            <person name="Lundell T."/>
            <person name="Morin E."/>
            <person name="Murat C."/>
            <person name="Riley R."/>
            <person name="Ohm R."/>
            <person name="Sun H."/>
            <person name="Tunlid A."/>
            <person name="Henrissat B."/>
            <person name="Grigoriev I.V."/>
            <person name="Hibbett D.S."/>
            <person name="Martin F."/>
        </authorList>
    </citation>
    <scope>NUCLEOTIDE SEQUENCE [LARGE SCALE GENOMIC DNA]</scope>
    <source>
        <strain evidence="2">F 1598</strain>
    </source>
</reference>
<proteinExistence type="predicted"/>
<dbReference type="SUPFAM" id="SSF52047">
    <property type="entry name" value="RNI-like"/>
    <property type="match status" value="1"/>
</dbReference>
<dbReference type="Proteomes" id="UP000054166">
    <property type="component" value="Unassembled WGS sequence"/>
</dbReference>
<protein>
    <recommendedName>
        <fullName evidence="3">F-box domain-containing protein</fullName>
    </recommendedName>
</protein>
<dbReference type="AlphaFoldDB" id="A0A0C3F1P7"/>
<dbReference type="EMBL" id="KN833014">
    <property type="protein sequence ID" value="KIM78675.1"/>
    <property type="molecule type" value="Genomic_DNA"/>
</dbReference>
<gene>
    <name evidence="1" type="ORF">PILCRDRAFT_581948</name>
</gene>
<dbReference type="Gene3D" id="3.80.10.10">
    <property type="entry name" value="Ribonuclease Inhibitor"/>
    <property type="match status" value="1"/>
</dbReference>
<reference evidence="1 2" key="1">
    <citation type="submission" date="2014-04" db="EMBL/GenBank/DDBJ databases">
        <authorList>
            <consortium name="DOE Joint Genome Institute"/>
            <person name="Kuo A."/>
            <person name="Tarkka M."/>
            <person name="Buscot F."/>
            <person name="Kohler A."/>
            <person name="Nagy L.G."/>
            <person name="Floudas D."/>
            <person name="Copeland A."/>
            <person name="Barry K.W."/>
            <person name="Cichocki N."/>
            <person name="Veneault-Fourrey C."/>
            <person name="LaButti K."/>
            <person name="Lindquist E.A."/>
            <person name="Lipzen A."/>
            <person name="Lundell T."/>
            <person name="Morin E."/>
            <person name="Murat C."/>
            <person name="Sun H."/>
            <person name="Tunlid A."/>
            <person name="Henrissat B."/>
            <person name="Grigoriev I.V."/>
            <person name="Hibbett D.S."/>
            <person name="Martin F."/>
            <person name="Nordberg H.P."/>
            <person name="Cantor M.N."/>
            <person name="Hua S.X."/>
        </authorList>
    </citation>
    <scope>NUCLEOTIDE SEQUENCE [LARGE SCALE GENOMIC DNA]</scope>
    <source>
        <strain evidence="1 2">F 1598</strain>
    </source>
</reference>
<name>A0A0C3F1P7_PILCF</name>
<dbReference type="HOGENOM" id="CLU_1611422_0_0_1"/>
<accession>A0A0C3F1P7</accession>
<keyword evidence="2" id="KW-1185">Reference proteome</keyword>
<dbReference type="InterPro" id="IPR032675">
    <property type="entry name" value="LRR_dom_sf"/>
</dbReference>